<protein>
    <submittedName>
        <fullName evidence="1">Uncharacterized protein</fullName>
    </submittedName>
</protein>
<gene>
    <name evidence="1" type="ORF">SCLCIDRAFT_28492</name>
</gene>
<dbReference type="HOGENOM" id="CLU_136944_0_0_1"/>
<organism evidence="1 2">
    <name type="scientific">Scleroderma citrinum Foug A</name>
    <dbReference type="NCBI Taxonomy" id="1036808"/>
    <lineage>
        <taxon>Eukaryota</taxon>
        <taxon>Fungi</taxon>
        <taxon>Dikarya</taxon>
        <taxon>Basidiomycota</taxon>
        <taxon>Agaricomycotina</taxon>
        <taxon>Agaricomycetes</taxon>
        <taxon>Agaricomycetidae</taxon>
        <taxon>Boletales</taxon>
        <taxon>Sclerodermatineae</taxon>
        <taxon>Sclerodermataceae</taxon>
        <taxon>Scleroderma</taxon>
    </lineage>
</organism>
<accession>A0A0C2ZZJ0</accession>
<evidence type="ECO:0000313" key="1">
    <source>
        <dbReference type="EMBL" id="KIM57857.1"/>
    </source>
</evidence>
<keyword evidence="2" id="KW-1185">Reference proteome</keyword>
<reference evidence="2" key="2">
    <citation type="submission" date="2015-01" db="EMBL/GenBank/DDBJ databases">
        <title>Evolutionary Origins and Diversification of the Mycorrhizal Mutualists.</title>
        <authorList>
            <consortium name="DOE Joint Genome Institute"/>
            <consortium name="Mycorrhizal Genomics Consortium"/>
            <person name="Kohler A."/>
            <person name="Kuo A."/>
            <person name="Nagy L.G."/>
            <person name="Floudas D."/>
            <person name="Copeland A."/>
            <person name="Barry K.W."/>
            <person name="Cichocki N."/>
            <person name="Veneault-Fourrey C."/>
            <person name="LaButti K."/>
            <person name="Lindquist E.A."/>
            <person name="Lipzen A."/>
            <person name="Lundell T."/>
            <person name="Morin E."/>
            <person name="Murat C."/>
            <person name="Riley R."/>
            <person name="Ohm R."/>
            <person name="Sun H."/>
            <person name="Tunlid A."/>
            <person name="Henrissat B."/>
            <person name="Grigoriev I.V."/>
            <person name="Hibbett D.S."/>
            <person name="Martin F."/>
        </authorList>
    </citation>
    <scope>NUCLEOTIDE SEQUENCE [LARGE SCALE GENOMIC DNA]</scope>
    <source>
        <strain evidence="2">Foug A</strain>
    </source>
</reference>
<dbReference type="OrthoDB" id="2691654at2759"/>
<name>A0A0C2ZZJ0_9AGAM</name>
<dbReference type="AlphaFoldDB" id="A0A0C2ZZJ0"/>
<proteinExistence type="predicted"/>
<evidence type="ECO:0000313" key="2">
    <source>
        <dbReference type="Proteomes" id="UP000053989"/>
    </source>
</evidence>
<dbReference type="InParanoid" id="A0A0C2ZZJ0"/>
<sequence length="136" mass="14692">MASLVSFPTNNELSHQVSSYMRRRFYFLACPGSMPTAPPIPLDLPVDLSIGMHQMAATLVTAYHNRNTGVDLVRLSESLAAMEPGTNVEREKVFVMKISPAFSGLVDKPTIILGEGGTVALWYLPGALAQPMQVGS</sequence>
<reference evidence="1 2" key="1">
    <citation type="submission" date="2014-04" db="EMBL/GenBank/DDBJ databases">
        <authorList>
            <consortium name="DOE Joint Genome Institute"/>
            <person name="Kuo A."/>
            <person name="Kohler A."/>
            <person name="Nagy L.G."/>
            <person name="Floudas D."/>
            <person name="Copeland A."/>
            <person name="Barry K.W."/>
            <person name="Cichocki N."/>
            <person name="Veneault-Fourrey C."/>
            <person name="LaButti K."/>
            <person name="Lindquist E.A."/>
            <person name="Lipzen A."/>
            <person name="Lundell T."/>
            <person name="Morin E."/>
            <person name="Murat C."/>
            <person name="Sun H."/>
            <person name="Tunlid A."/>
            <person name="Henrissat B."/>
            <person name="Grigoriev I.V."/>
            <person name="Hibbett D.S."/>
            <person name="Martin F."/>
            <person name="Nordberg H.P."/>
            <person name="Cantor M.N."/>
            <person name="Hua S.X."/>
        </authorList>
    </citation>
    <scope>NUCLEOTIDE SEQUENCE [LARGE SCALE GENOMIC DNA]</scope>
    <source>
        <strain evidence="1 2">Foug A</strain>
    </source>
</reference>
<dbReference type="Proteomes" id="UP000053989">
    <property type="component" value="Unassembled WGS sequence"/>
</dbReference>
<dbReference type="EMBL" id="KN822094">
    <property type="protein sequence ID" value="KIM57857.1"/>
    <property type="molecule type" value="Genomic_DNA"/>
</dbReference>